<evidence type="ECO:0000256" key="1">
    <source>
        <dbReference type="ARBA" id="ARBA00022598"/>
    </source>
</evidence>
<dbReference type="Gene3D" id="3.90.1660.10">
    <property type="entry name" value="CofE-like domain"/>
    <property type="match status" value="1"/>
</dbReference>
<dbReference type="InterPro" id="IPR008225">
    <property type="entry name" value="F420-0_g-glutamyl_ligase"/>
</dbReference>
<dbReference type="SUPFAM" id="SSF144010">
    <property type="entry name" value="CofE-like"/>
    <property type="match status" value="1"/>
</dbReference>
<comment type="caution">
    <text evidence="9">The sequence shown here is derived from an EMBL/GenBank/DDBJ whole genome shotgun (WGS) entry which is preliminary data.</text>
</comment>
<keyword evidence="2" id="KW-0479">Metal-binding</keyword>
<protein>
    <submittedName>
        <fullName evidence="9">Coenzyme F420-0:L-glutamate ligase</fullName>
        <ecNumber evidence="9">6.3.2.31</ecNumber>
    </submittedName>
</protein>
<dbReference type="PANTHER" id="PTHR47917:SF1">
    <property type="entry name" value="COENZYME F420:L-GLUTAMATE LIGASE"/>
    <property type="match status" value="1"/>
</dbReference>
<keyword evidence="1 9" id="KW-0436">Ligase</keyword>
<dbReference type="EMBL" id="VAVZ01000002">
    <property type="protein sequence ID" value="TLQ01101.1"/>
    <property type="molecule type" value="Genomic_DNA"/>
</dbReference>
<proteinExistence type="predicted"/>
<organism evidence="9 10">
    <name type="scientific">Nesterenkonia salmonea</name>
    <dbReference type="NCBI Taxonomy" id="1804987"/>
    <lineage>
        <taxon>Bacteria</taxon>
        <taxon>Bacillati</taxon>
        <taxon>Actinomycetota</taxon>
        <taxon>Actinomycetes</taxon>
        <taxon>Micrococcales</taxon>
        <taxon>Micrococcaceae</taxon>
        <taxon>Nesterenkonia</taxon>
    </lineage>
</organism>
<evidence type="ECO:0000313" key="9">
    <source>
        <dbReference type="EMBL" id="TLQ01101.1"/>
    </source>
</evidence>
<evidence type="ECO:0000256" key="2">
    <source>
        <dbReference type="ARBA" id="ARBA00022723"/>
    </source>
</evidence>
<dbReference type="EC" id="6.3.2.31" evidence="9"/>
<keyword evidence="3" id="KW-0547">Nucleotide-binding</keyword>
<dbReference type="NCBIfam" id="TIGR01916">
    <property type="entry name" value="F420_cofE"/>
    <property type="match status" value="1"/>
</dbReference>
<feature type="domain" description="Coenzyme F420:L-glutamate ligase-like" evidence="8">
    <location>
        <begin position="42"/>
        <end position="242"/>
    </location>
</feature>
<dbReference type="GO" id="GO:0052618">
    <property type="term" value="F:coenzyme F420-0:L-glutamate ligase activity"/>
    <property type="evidence" value="ECO:0007669"/>
    <property type="project" value="UniProtKB-EC"/>
</dbReference>
<keyword evidence="10" id="KW-1185">Reference proteome</keyword>
<dbReference type="Gene3D" id="3.30.1330.100">
    <property type="entry name" value="CofE-like"/>
    <property type="match status" value="1"/>
</dbReference>
<keyword evidence="4" id="KW-0460">Magnesium</keyword>
<evidence type="ECO:0000256" key="7">
    <source>
        <dbReference type="ARBA" id="ARBA00023211"/>
    </source>
</evidence>
<dbReference type="GO" id="GO:0046872">
    <property type="term" value="F:metal ion binding"/>
    <property type="evidence" value="ECO:0007669"/>
    <property type="project" value="UniProtKB-KW"/>
</dbReference>
<dbReference type="GO" id="GO:0005525">
    <property type="term" value="F:GTP binding"/>
    <property type="evidence" value="ECO:0007669"/>
    <property type="project" value="UniProtKB-KW"/>
</dbReference>
<dbReference type="NCBIfam" id="NF009810">
    <property type="entry name" value="PRK13294.1"/>
    <property type="match status" value="1"/>
</dbReference>
<dbReference type="Pfam" id="PF01996">
    <property type="entry name" value="F420_ligase"/>
    <property type="match status" value="1"/>
</dbReference>
<keyword evidence="6" id="KW-0342">GTP-binding</keyword>
<dbReference type="PANTHER" id="PTHR47917">
    <property type="match status" value="1"/>
</dbReference>
<evidence type="ECO:0000256" key="5">
    <source>
        <dbReference type="ARBA" id="ARBA00022958"/>
    </source>
</evidence>
<keyword evidence="7" id="KW-0464">Manganese</keyword>
<evidence type="ECO:0000256" key="4">
    <source>
        <dbReference type="ARBA" id="ARBA00022842"/>
    </source>
</evidence>
<dbReference type="InterPro" id="IPR002847">
    <property type="entry name" value="F420-0_gamma-glut_ligase-dom"/>
</dbReference>
<evidence type="ECO:0000256" key="6">
    <source>
        <dbReference type="ARBA" id="ARBA00023134"/>
    </source>
</evidence>
<name>A0A5R9BMC6_9MICC</name>
<gene>
    <name evidence="9" type="ORF">FEF26_01290</name>
</gene>
<reference evidence="9 10" key="1">
    <citation type="submission" date="2019-05" db="EMBL/GenBank/DDBJ databases">
        <title>Nesterenkonia sp. GY074 isolated from the Southern Atlantic Ocean.</title>
        <authorList>
            <person name="Zhang G."/>
        </authorList>
    </citation>
    <scope>NUCLEOTIDE SEQUENCE [LARGE SCALE GENOMIC DNA]</scope>
    <source>
        <strain evidence="9 10">GY074</strain>
    </source>
</reference>
<evidence type="ECO:0000259" key="8">
    <source>
        <dbReference type="Pfam" id="PF01996"/>
    </source>
</evidence>
<evidence type="ECO:0000313" key="10">
    <source>
        <dbReference type="Proteomes" id="UP000310458"/>
    </source>
</evidence>
<dbReference type="AlphaFoldDB" id="A0A5R9BMC6"/>
<evidence type="ECO:0000256" key="3">
    <source>
        <dbReference type="ARBA" id="ARBA00022741"/>
    </source>
</evidence>
<keyword evidence="5" id="KW-0630">Potassium</keyword>
<accession>A0A5R9BMC6</accession>
<sequence>MRSPRSPQRYTAGSTVFCVTIAGAQGRDHRAAGPVTVWAVPKIPQVQPGDDLTALICTAVGEAELHHGDILVVTSKIVSKAEGRIVQAENREAAITAETLRAVASRPRADGEGLTRIVENRLGIVCAAAGVDASNTAPGTVLLLPQDPDASAAAMRSGIRQRLGVEVGVLISDTLGRAWRVGQTDAAIGSSGVRPLHDHRGGSDSAGRALAVTESAVADEICAMADLVKGKSSGLPVAVVRGLDHLLDPEAPGARALVRTGDQDMFRLGTDEAIAEGFRRAQDGEPLHSSEPLNP</sequence>
<dbReference type="OrthoDB" id="9788295at2"/>
<dbReference type="Proteomes" id="UP000310458">
    <property type="component" value="Unassembled WGS sequence"/>
</dbReference>